<feature type="domain" description="HTH tetR-type" evidence="5">
    <location>
        <begin position="10"/>
        <end position="70"/>
    </location>
</feature>
<dbReference type="Proteomes" id="UP000578449">
    <property type="component" value="Unassembled WGS sequence"/>
</dbReference>
<evidence type="ECO:0000313" key="7">
    <source>
        <dbReference type="Proteomes" id="UP000578449"/>
    </source>
</evidence>
<evidence type="ECO:0000313" key="6">
    <source>
        <dbReference type="EMBL" id="MBB5132971.1"/>
    </source>
</evidence>
<accession>A0A840P525</accession>
<reference evidence="6 7" key="1">
    <citation type="submission" date="2020-08" db="EMBL/GenBank/DDBJ databases">
        <title>Genomic Encyclopedia of Type Strains, Phase IV (KMG-IV): sequencing the most valuable type-strain genomes for metagenomic binning, comparative biology and taxonomic classification.</title>
        <authorList>
            <person name="Goeker M."/>
        </authorList>
    </citation>
    <scope>NUCLEOTIDE SEQUENCE [LARGE SCALE GENOMIC DNA]</scope>
    <source>
        <strain evidence="6 7">DSM 45615</strain>
    </source>
</reference>
<gene>
    <name evidence="6" type="ORF">HNP84_002692</name>
</gene>
<keyword evidence="2 4" id="KW-0238">DNA-binding</keyword>
<protein>
    <submittedName>
        <fullName evidence="6">AcrR family transcriptional regulator</fullName>
    </submittedName>
</protein>
<evidence type="ECO:0000259" key="5">
    <source>
        <dbReference type="PROSITE" id="PS50977"/>
    </source>
</evidence>
<dbReference type="InterPro" id="IPR001647">
    <property type="entry name" value="HTH_TetR"/>
</dbReference>
<dbReference type="Gene3D" id="1.10.357.10">
    <property type="entry name" value="Tetracycline Repressor, domain 2"/>
    <property type="match status" value="1"/>
</dbReference>
<evidence type="ECO:0000256" key="1">
    <source>
        <dbReference type="ARBA" id="ARBA00023015"/>
    </source>
</evidence>
<dbReference type="GO" id="GO:0000976">
    <property type="term" value="F:transcription cis-regulatory region binding"/>
    <property type="evidence" value="ECO:0007669"/>
    <property type="project" value="TreeGrafter"/>
</dbReference>
<name>A0A840P525_9ACTN</name>
<feature type="DNA-binding region" description="H-T-H motif" evidence="4">
    <location>
        <begin position="33"/>
        <end position="52"/>
    </location>
</feature>
<dbReference type="SUPFAM" id="SSF46689">
    <property type="entry name" value="Homeodomain-like"/>
    <property type="match status" value="1"/>
</dbReference>
<dbReference type="InterPro" id="IPR036271">
    <property type="entry name" value="Tet_transcr_reg_TetR-rel_C_sf"/>
</dbReference>
<dbReference type="PROSITE" id="PS50977">
    <property type="entry name" value="HTH_TETR_2"/>
    <property type="match status" value="1"/>
</dbReference>
<dbReference type="InterPro" id="IPR009057">
    <property type="entry name" value="Homeodomain-like_sf"/>
</dbReference>
<dbReference type="RefSeq" id="WP_185049950.1">
    <property type="nucleotide sequence ID" value="NZ_BAABIX010000005.1"/>
</dbReference>
<dbReference type="InterPro" id="IPR025996">
    <property type="entry name" value="MT1864/Rv1816-like_C"/>
</dbReference>
<dbReference type="Pfam" id="PF00440">
    <property type="entry name" value="TetR_N"/>
    <property type="match status" value="1"/>
</dbReference>
<keyword evidence="1" id="KW-0805">Transcription regulation</keyword>
<sequence length="193" mass="21254">MAVRTRRGEPLSLDEIHATALRLIDAGGAEALSMRKLAAELDVNPMSLYHHVENKTALLAGVCGLAISQLRLPPDDGRPWQEQLRALAHAYRSLAQAHPRLWAYVHEHPEVVDRKEGMGAVLRRILHAAGVPERDVEATSEILYAFVTGFVYAETRDHLGEHPGAEDVDRSYEIAIRLILAGLASGEAFDTQP</sequence>
<evidence type="ECO:0000256" key="3">
    <source>
        <dbReference type="ARBA" id="ARBA00023163"/>
    </source>
</evidence>
<evidence type="ECO:0000256" key="2">
    <source>
        <dbReference type="ARBA" id="ARBA00023125"/>
    </source>
</evidence>
<keyword evidence="7" id="KW-1185">Reference proteome</keyword>
<organism evidence="6 7">
    <name type="scientific">Thermocatellispora tengchongensis</name>
    <dbReference type="NCBI Taxonomy" id="1073253"/>
    <lineage>
        <taxon>Bacteria</taxon>
        <taxon>Bacillati</taxon>
        <taxon>Actinomycetota</taxon>
        <taxon>Actinomycetes</taxon>
        <taxon>Streptosporangiales</taxon>
        <taxon>Streptosporangiaceae</taxon>
        <taxon>Thermocatellispora</taxon>
    </lineage>
</organism>
<evidence type="ECO:0000256" key="4">
    <source>
        <dbReference type="PROSITE-ProRule" id="PRU00335"/>
    </source>
</evidence>
<dbReference type="EMBL" id="JACHGN010000005">
    <property type="protein sequence ID" value="MBB5132971.1"/>
    <property type="molecule type" value="Genomic_DNA"/>
</dbReference>
<proteinExistence type="predicted"/>
<dbReference type="AlphaFoldDB" id="A0A840P525"/>
<keyword evidence="3" id="KW-0804">Transcription</keyword>
<dbReference type="SUPFAM" id="SSF48498">
    <property type="entry name" value="Tetracyclin repressor-like, C-terminal domain"/>
    <property type="match status" value="1"/>
</dbReference>
<comment type="caution">
    <text evidence="6">The sequence shown here is derived from an EMBL/GenBank/DDBJ whole genome shotgun (WGS) entry which is preliminary data.</text>
</comment>
<dbReference type="PANTHER" id="PTHR30055">
    <property type="entry name" value="HTH-TYPE TRANSCRIPTIONAL REGULATOR RUTR"/>
    <property type="match status" value="1"/>
</dbReference>
<dbReference type="Pfam" id="PF13305">
    <property type="entry name" value="TetR_C_33"/>
    <property type="match status" value="1"/>
</dbReference>
<dbReference type="InterPro" id="IPR050109">
    <property type="entry name" value="HTH-type_TetR-like_transc_reg"/>
</dbReference>
<dbReference type="GO" id="GO:0003700">
    <property type="term" value="F:DNA-binding transcription factor activity"/>
    <property type="evidence" value="ECO:0007669"/>
    <property type="project" value="TreeGrafter"/>
</dbReference>
<dbReference type="PANTHER" id="PTHR30055:SF151">
    <property type="entry name" value="TRANSCRIPTIONAL REGULATORY PROTEIN"/>
    <property type="match status" value="1"/>
</dbReference>